<feature type="compositionally biased region" description="Polar residues" evidence="1">
    <location>
        <begin position="1"/>
        <end position="10"/>
    </location>
</feature>
<keyword evidence="3" id="KW-1185">Reference proteome</keyword>
<evidence type="ECO:0000313" key="3">
    <source>
        <dbReference type="Proteomes" id="UP000039865"/>
    </source>
</evidence>
<proteinExistence type="predicted"/>
<accession>A0A078A8R3</accession>
<name>A0A078A8R3_STYLE</name>
<dbReference type="AlphaFoldDB" id="A0A078A8R3"/>
<dbReference type="EMBL" id="CCKQ01006937">
    <property type="protein sequence ID" value="CDW78271.1"/>
    <property type="molecule type" value="Genomic_DNA"/>
</dbReference>
<sequence length="556" mass="64733">MPQKQTTSEINTHRSNRGKTSSRLSNKSNPLIQNSKAKKQQSNEDAQQQIGIQIIKALSQLIKQLSEDDIFLLSQRLYMQFIKTEKTKREAKLKKALKIHAKYVNQQIKLAFNKWHMQQSNLSNKVNIQNSFRSVQRKNEQQTQQQQIRIPIIDISKSNQSISINRNSAEKSVRINLGPETSSQYASVIIHETNSKIHQNKTIDYNKDSISIQNQSKARPFINETYLELDDTNIIQKLNTERVSNQGLDIRKEYQKYNKVLSPRKKSRQTLLENQKKLNQDYKTHLEEVRHKKSILSGNSLESLSVNINQGSTHSSYDNDNNINYVTNQKQQQSQQNHTQHQFMTPQNHQTMLSPYSNNANQNIRLSSQSPIRTNQSAYEKFFQNEQLLEKQRQDLLKNMNIKINSKIQSAVQNNRNGNTQFIQDNQENIDRNMIRECTFKDLKQAHYSSERISLNSNNPYESNPNSNSNTIRIESPSSRSRDTNYKKYDFLLLTSPSEKTNSLYNSSMNSSPRLIDTQSQFKTLNNNVRVRDPKSANRNTFQHKVNIFEYGTTRI</sequence>
<dbReference type="Proteomes" id="UP000039865">
    <property type="component" value="Unassembled WGS sequence"/>
</dbReference>
<reference evidence="2 3" key="1">
    <citation type="submission" date="2014-06" db="EMBL/GenBank/DDBJ databases">
        <authorList>
            <person name="Swart Estienne"/>
        </authorList>
    </citation>
    <scope>NUCLEOTIDE SEQUENCE [LARGE SCALE GENOMIC DNA]</scope>
    <source>
        <strain evidence="2 3">130c</strain>
    </source>
</reference>
<evidence type="ECO:0000313" key="2">
    <source>
        <dbReference type="EMBL" id="CDW78271.1"/>
    </source>
</evidence>
<gene>
    <name evidence="2" type="primary">Contig11687.g12500</name>
    <name evidence="2" type="ORF">STYLEM_7246</name>
</gene>
<feature type="region of interest" description="Disordered" evidence="1">
    <location>
        <begin position="451"/>
        <end position="482"/>
    </location>
</feature>
<dbReference type="InParanoid" id="A0A078A8R3"/>
<protein>
    <submittedName>
        <fullName evidence="2">Uncharacterized protein</fullName>
    </submittedName>
</protein>
<feature type="region of interest" description="Disordered" evidence="1">
    <location>
        <begin position="1"/>
        <end position="44"/>
    </location>
</feature>
<feature type="compositionally biased region" description="Polar residues" evidence="1">
    <location>
        <begin position="18"/>
        <end position="35"/>
    </location>
</feature>
<evidence type="ECO:0000256" key="1">
    <source>
        <dbReference type="SAM" id="MobiDB-lite"/>
    </source>
</evidence>
<feature type="compositionally biased region" description="Low complexity" evidence="1">
    <location>
        <begin position="454"/>
        <end position="470"/>
    </location>
</feature>
<organism evidence="2 3">
    <name type="scientific">Stylonychia lemnae</name>
    <name type="common">Ciliate</name>
    <dbReference type="NCBI Taxonomy" id="5949"/>
    <lineage>
        <taxon>Eukaryota</taxon>
        <taxon>Sar</taxon>
        <taxon>Alveolata</taxon>
        <taxon>Ciliophora</taxon>
        <taxon>Intramacronucleata</taxon>
        <taxon>Spirotrichea</taxon>
        <taxon>Stichotrichia</taxon>
        <taxon>Sporadotrichida</taxon>
        <taxon>Oxytrichidae</taxon>
        <taxon>Stylonychinae</taxon>
        <taxon>Stylonychia</taxon>
    </lineage>
</organism>